<dbReference type="PIRSF" id="PIRSF003314">
    <property type="entry name" value="IPP_isomerase"/>
    <property type="match status" value="1"/>
</dbReference>
<dbReference type="SUPFAM" id="SSF51395">
    <property type="entry name" value="FMN-linked oxidoreductases"/>
    <property type="match status" value="1"/>
</dbReference>
<evidence type="ECO:0000256" key="5">
    <source>
        <dbReference type="ARBA" id="ARBA00022723"/>
    </source>
</evidence>
<comment type="catalytic activity">
    <reaction evidence="11">
        <text>isopentenyl diphosphate = dimethylallyl diphosphate</text>
        <dbReference type="Rhea" id="RHEA:23284"/>
        <dbReference type="ChEBI" id="CHEBI:57623"/>
        <dbReference type="ChEBI" id="CHEBI:128769"/>
        <dbReference type="EC" id="5.3.3.2"/>
    </reaction>
</comment>
<proteinExistence type="inferred from homology"/>
<keyword evidence="14" id="KW-1185">Reference proteome</keyword>
<dbReference type="PANTHER" id="PTHR43665">
    <property type="entry name" value="ISOPENTENYL-DIPHOSPHATE DELTA-ISOMERASE"/>
    <property type="match status" value="1"/>
</dbReference>
<keyword evidence="2 11" id="KW-0963">Cytoplasm</keyword>
<dbReference type="Proteomes" id="UP000809829">
    <property type="component" value="Unassembled WGS sequence"/>
</dbReference>
<sequence length="349" mass="37843">MSRAQRKIDHIHHALKTGQHRLHGLDDISFVHNSLPNLSVDKVNLNTTIGELSLSSPIFINAMTGGGGEETEKINRCLAQVAQESGVAMAVGSQMAAIKDRVEKQTYSVVRQENPHGVVFANLGSEATVEQAKEAVDMLEANGLQIHLNVIQELVMPEGDRDFTGALHRIEKIAKNLSVPVIVKEVGFGMSYEVTKKLKEVGVTIIDVGGYGGTNFSRIENERRTKHFSFFNEWGMPTAVSIAEACQFQRGTSVIASGGVQTTMDIAKSIALGASAVGMAGRFLSILLNDGVDEVIKEINDVHEELRFIMTALGAPSISSLQQVPIVISGSTHHWLTERGVSTSNYAQR</sequence>
<comment type="cofactor">
    <cofactor evidence="11">
        <name>NADPH</name>
        <dbReference type="ChEBI" id="CHEBI:57783"/>
    </cofactor>
</comment>
<reference evidence="13 14" key="1">
    <citation type="submission" date="2021-01" db="EMBL/GenBank/DDBJ databases">
        <title>Genomic Encyclopedia of Type Strains, Phase IV (KMG-IV): sequencing the most valuable type-strain genomes for metagenomic binning, comparative biology and taxonomic classification.</title>
        <authorList>
            <person name="Goeker M."/>
        </authorList>
    </citation>
    <scope>NUCLEOTIDE SEQUENCE [LARGE SCALE GENOMIC DNA]</scope>
    <source>
        <strain evidence="13 14">DSM 104297</strain>
    </source>
</reference>
<evidence type="ECO:0000256" key="9">
    <source>
        <dbReference type="ARBA" id="ARBA00023235"/>
    </source>
</evidence>
<feature type="domain" description="FMN-dependent dehydrogenase" evidence="12">
    <location>
        <begin position="167"/>
        <end position="323"/>
    </location>
</feature>
<evidence type="ECO:0000256" key="7">
    <source>
        <dbReference type="ARBA" id="ARBA00022857"/>
    </source>
</evidence>
<dbReference type="RefSeq" id="WP_205183367.1">
    <property type="nucleotide sequence ID" value="NZ_JAFBFC010000001.1"/>
</dbReference>
<comment type="similarity">
    <text evidence="11">Belongs to the IPP isomerase type 2 family.</text>
</comment>
<organism evidence="13 14">
    <name type="scientific">Priestia iocasae</name>
    <dbReference type="NCBI Taxonomy" id="2291674"/>
    <lineage>
        <taxon>Bacteria</taxon>
        <taxon>Bacillati</taxon>
        <taxon>Bacillota</taxon>
        <taxon>Bacilli</taxon>
        <taxon>Bacillales</taxon>
        <taxon>Bacillaceae</taxon>
        <taxon>Priestia</taxon>
    </lineage>
</organism>
<comment type="subunit">
    <text evidence="10 11">Homooctamer. Dimer of tetramers.</text>
</comment>
<evidence type="ECO:0000256" key="10">
    <source>
        <dbReference type="ARBA" id="ARBA00025810"/>
    </source>
</evidence>
<feature type="binding site" evidence="11">
    <location>
        <begin position="280"/>
        <end position="281"/>
    </location>
    <ligand>
        <name>FMN</name>
        <dbReference type="ChEBI" id="CHEBI:58210"/>
    </ligand>
</feature>
<dbReference type="Pfam" id="PF01070">
    <property type="entry name" value="FMN_dh"/>
    <property type="match status" value="1"/>
</dbReference>
<comment type="caution">
    <text evidence="11">Lacks conserved residue(s) required for the propagation of feature annotation.</text>
</comment>
<keyword evidence="7 11" id="KW-0521">NADP</keyword>
<dbReference type="InterPro" id="IPR000262">
    <property type="entry name" value="FMN-dep_DH"/>
</dbReference>
<feature type="binding site" evidence="11">
    <location>
        <begin position="62"/>
        <end position="64"/>
    </location>
    <ligand>
        <name>FMN</name>
        <dbReference type="ChEBI" id="CHEBI:58210"/>
    </ligand>
</feature>
<evidence type="ECO:0000256" key="2">
    <source>
        <dbReference type="ARBA" id="ARBA00022490"/>
    </source>
</evidence>
<comment type="caution">
    <text evidence="13">The sequence shown here is derived from an EMBL/GenBank/DDBJ whole genome shotgun (WGS) entry which is preliminary data.</text>
</comment>
<comment type="cofactor">
    <cofactor evidence="11">
        <name>Mg(2+)</name>
        <dbReference type="ChEBI" id="CHEBI:18420"/>
    </cofactor>
</comment>
<comment type="subcellular location">
    <subcellularLocation>
        <location evidence="11">Cytoplasm</location>
    </subcellularLocation>
</comment>
<keyword evidence="9 11" id="KW-0413">Isomerase</keyword>
<dbReference type="EMBL" id="JAFBFC010000001">
    <property type="protein sequence ID" value="MBM7701707.1"/>
    <property type="molecule type" value="Genomic_DNA"/>
</dbReference>
<accession>A0ABS2QRN6</accession>
<feature type="binding site" evidence="11">
    <location>
        <position position="93"/>
    </location>
    <ligand>
        <name>FMN</name>
        <dbReference type="ChEBI" id="CHEBI:58210"/>
    </ligand>
</feature>
<protein>
    <recommendedName>
        <fullName evidence="11">Isopentenyl-diphosphate delta-isomerase</fullName>
        <shortName evidence="11">IPP isomerase</shortName>
        <ecNumber evidence="11">5.3.3.2</ecNumber>
    </recommendedName>
    <alternativeName>
        <fullName evidence="11">Isopentenyl diphosphate:dimethylallyl diphosphate isomerase</fullName>
    </alternativeName>
    <alternativeName>
        <fullName evidence="11">Isopentenyl pyrophosphate isomerase</fullName>
    </alternativeName>
    <alternativeName>
        <fullName evidence="11">Type 2 isopentenyl diphosphate isomerase</fullName>
        <shortName evidence="11">IDI-2</shortName>
    </alternativeName>
</protein>
<dbReference type="CDD" id="cd02811">
    <property type="entry name" value="IDI-2_FMN"/>
    <property type="match status" value="1"/>
</dbReference>
<feature type="binding site" evidence="11">
    <location>
        <begin position="6"/>
        <end position="7"/>
    </location>
    <ligand>
        <name>substrate</name>
    </ligand>
</feature>
<keyword evidence="8 11" id="KW-0414">Isoprene biosynthesis</keyword>
<keyword evidence="6 11" id="KW-0460">Magnesium</keyword>
<dbReference type="PANTHER" id="PTHR43665:SF1">
    <property type="entry name" value="ISOPENTENYL-DIPHOSPHATE DELTA-ISOMERASE"/>
    <property type="match status" value="1"/>
</dbReference>
<evidence type="ECO:0000256" key="1">
    <source>
        <dbReference type="ARBA" id="ARBA00001917"/>
    </source>
</evidence>
<keyword evidence="3 11" id="KW-0285">Flavoprotein</keyword>
<evidence type="ECO:0000256" key="3">
    <source>
        <dbReference type="ARBA" id="ARBA00022630"/>
    </source>
</evidence>
<feature type="binding site" evidence="11">
    <location>
        <position position="152"/>
    </location>
    <ligand>
        <name>substrate</name>
    </ligand>
</feature>
<name>A0ABS2QRN6_9BACI</name>
<evidence type="ECO:0000256" key="8">
    <source>
        <dbReference type="ARBA" id="ARBA00023229"/>
    </source>
</evidence>
<gene>
    <name evidence="11" type="primary">fni</name>
    <name evidence="13" type="ORF">JOC83_000533</name>
</gene>
<feature type="binding site" evidence="11">
    <location>
        <position position="214"/>
    </location>
    <ligand>
        <name>FMN</name>
        <dbReference type="ChEBI" id="CHEBI:58210"/>
    </ligand>
</feature>
<dbReference type="SMART" id="SM01240">
    <property type="entry name" value="IMPDH"/>
    <property type="match status" value="1"/>
</dbReference>
<evidence type="ECO:0000256" key="6">
    <source>
        <dbReference type="ARBA" id="ARBA00022842"/>
    </source>
</evidence>
<evidence type="ECO:0000259" key="12">
    <source>
        <dbReference type="Pfam" id="PF01070"/>
    </source>
</evidence>
<comment type="cofactor">
    <cofactor evidence="1 11">
        <name>FMN</name>
        <dbReference type="ChEBI" id="CHEBI:58210"/>
    </cofactor>
</comment>
<dbReference type="EC" id="5.3.3.2" evidence="11"/>
<evidence type="ECO:0000313" key="14">
    <source>
        <dbReference type="Proteomes" id="UP000809829"/>
    </source>
</evidence>
<keyword evidence="5 11" id="KW-0479">Metal-binding</keyword>
<feature type="binding site" evidence="11">
    <location>
        <position position="122"/>
    </location>
    <ligand>
        <name>FMN</name>
        <dbReference type="ChEBI" id="CHEBI:58210"/>
    </ligand>
</feature>
<evidence type="ECO:0000256" key="4">
    <source>
        <dbReference type="ARBA" id="ARBA00022643"/>
    </source>
</evidence>
<dbReference type="GO" id="GO:0004452">
    <property type="term" value="F:isopentenyl-diphosphate delta-isomerase activity"/>
    <property type="evidence" value="ECO:0007669"/>
    <property type="project" value="UniProtKB-EC"/>
</dbReference>
<dbReference type="InterPro" id="IPR013785">
    <property type="entry name" value="Aldolase_TIM"/>
</dbReference>
<feature type="binding site" evidence="11">
    <location>
        <position position="184"/>
    </location>
    <ligand>
        <name>FMN</name>
        <dbReference type="ChEBI" id="CHEBI:58210"/>
    </ligand>
</feature>
<dbReference type="InterPro" id="IPR011179">
    <property type="entry name" value="IPdP_isomerase"/>
</dbReference>
<evidence type="ECO:0000313" key="13">
    <source>
        <dbReference type="EMBL" id="MBM7701707.1"/>
    </source>
</evidence>
<evidence type="ECO:0000256" key="11">
    <source>
        <dbReference type="HAMAP-Rule" id="MF_00354"/>
    </source>
</evidence>
<dbReference type="Gene3D" id="3.20.20.70">
    <property type="entry name" value="Aldolase class I"/>
    <property type="match status" value="1"/>
</dbReference>
<comment type="function">
    <text evidence="11">Involved in the biosynthesis of isoprenoids. Catalyzes the 1,3-allylic rearrangement of the homoallylic substrate isopentenyl (IPP) to its allylic isomer, dimethylallyl diphosphate (DMAPP).</text>
</comment>
<feature type="binding site" evidence="11">
    <location>
        <position position="153"/>
    </location>
    <ligand>
        <name>Mg(2+)</name>
        <dbReference type="ChEBI" id="CHEBI:18420"/>
    </ligand>
</feature>
<keyword evidence="4 11" id="KW-0288">FMN</keyword>
<dbReference type="HAMAP" id="MF_00354">
    <property type="entry name" value="Idi_2"/>
    <property type="match status" value="1"/>
</dbReference>
<dbReference type="NCBIfam" id="TIGR02151">
    <property type="entry name" value="IPP_isom_2"/>
    <property type="match status" value="1"/>
</dbReference>